<dbReference type="Proteomes" id="UP000199308">
    <property type="component" value="Unassembled WGS sequence"/>
</dbReference>
<gene>
    <name evidence="6" type="ORF">SAMN05660429_00586</name>
</gene>
<protein>
    <submittedName>
        <fullName evidence="6">Protein-S-isoprenylcysteine O-methyltransferase Ste14</fullName>
    </submittedName>
</protein>
<sequence length="146" mass="16355">MSPAFLTVCTIIMMILTDLITAKNVSFSPLTVIGSMALWLTAVVILIATTVQLNQYTSVDQNNRRLGSKFLLQSGMFAISRNPKYLALLLSVVGSALWLANFANILWLVAYFACVHYFKVLPKEKALADRFGQPYIDYSASVRRWI</sequence>
<keyword evidence="4 5" id="KW-0472">Membrane</keyword>
<dbReference type="Gene3D" id="1.20.120.1630">
    <property type="match status" value="1"/>
</dbReference>
<keyword evidence="2 5" id="KW-0812">Transmembrane</keyword>
<organism evidence="6 7">
    <name type="scientific">Thalassotalea agarivorans</name>
    <name type="common">Thalassomonas agarivorans</name>
    <dbReference type="NCBI Taxonomy" id="349064"/>
    <lineage>
        <taxon>Bacteria</taxon>
        <taxon>Pseudomonadati</taxon>
        <taxon>Pseudomonadota</taxon>
        <taxon>Gammaproteobacteria</taxon>
        <taxon>Alteromonadales</taxon>
        <taxon>Colwelliaceae</taxon>
        <taxon>Thalassotalea</taxon>
    </lineage>
</organism>
<evidence type="ECO:0000256" key="4">
    <source>
        <dbReference type="ARBA" id="ARBA00023136"/>
    </source>
</evidence>
<evidence type="ECO:0000256" key="1">
    <source>
        <dbReference type="ARBA" id="ARBA00004127"/>
    </source>
</evidence>
<dbReference type="Pfam" id="PF04191">
    <property type="entry name" value="PEMT"/>
    <property type="match status" value="1"/>
</dbReference>
<evidence type="ECO:0000256" key="5">
    <source>
        <dbReference type="SAM" id="Phobius"/>
    </source>
</evidence>
<dbReference type="AlphaFoldDB" id="A0A1H9ZTR5"/>
<name>A0A1H9ZTR5_THASX</name>
<dbReference type="PANTHER" id="PTHR43847:SF1">
    <property type="entry name" value="BLL3993 PROTEIN"/>
    <property type="match status" value="1"/>
</dbReference>
<dbReference type="GO" id="GO:0012505">
    <property type="term" value="C:endomembrane system"/>
    <property type="evidence" value="ECO:0007669"/>
    <property type="project" value="UniProtKB-SubCell"/>
</dbReference>
<evidence type="ECO:0000313" key="6">
    <source>
        <dbReference type="EMBL" id="SES85171.1"/>
    </source>
</evidence>
<dbReference type="EMBL" id="FOHK01000002">
    <property type="protein sequence ID" value="SES85171.1"/>
    <property type="molecule type" value="Genomic_DNA"/>
</dbReference>
<keyword evidence="7" id="KW-1185">Reference proteome</keyword>
<dbReference type="GO" id="GO:0008168">
    <property type="term" value="F:methyltransferase activity"/>
    <property type="evidence" value="ECO:0007669"/>
    <property type="project" value="UniProtKB-KW"/>
</dbReference>
<dbReference type="PANTHER" id="PTHR43847">
    <property type="entry name" value="BLL3993 PROTEIN"/>
    <property type="match status" value="1"/>
</dbReference>
<feature type="transmembrane region" description="Helical" evidence="5">
    <location>
        <begin position="32"/>
        <end position="51"/>
    </location>
</feature>
<evidence type="ECO:0000256" key="2">
    <source>
        <dbReference type="ARBA" id="ARBA00022692"/>
    </source>
</evidence>
<dbReference type="STRING" id="349064.SAMN05660429_00586"/>
<keyword evidence="6" id="KW-0808">Transferase</keyword>
<proteinExistence type="predicted"/>
<reference evidence="6 7" key="1">
    <citation type="submission" date="2016-10" db="EMBL/GenBank/DDBJ databases">
        <authorList>
            <person name="de Groot N.N."/>
        </authorList>
    </citation>
    <scope>NUCLEOTIDE SEQUENCE [LARGE SCALE GENOMIC DNA]</scope>
    <source>
        <strain evidence="6 7">DSM 19706</strain>
    </source>
</reference>
<comment type="subcellular location">
    <subcellularLocation>
        <location evidence="1">Endomembrane system</location>
        <topology evidence="1">Multi-pass membrane protein</topology>
    </subcellularLocation>
</comment>
<dbReference type="InterPro" id="IPR052527">
    <property type="entry name" value="Metal_cation-efflux_comp"/>
</dbReference>
<keyword evidence="6" id="KW-0489">Methyltransferase</keyword>
<evidence type="ECO:0000313" key="7">
    <source>
        <dbReference type="Proteomes" id="UP000199308"/>
    </source>
</evidence>
<evidence type="ECO:0000256" key="3">
    <source>
        <dbReference type="ARBA" id="ARBA00022989"/>
    </source>
</evidence>
<dbReference type="GO" id="GO:0032259">
    <property type="term" value="P:methylation"/>
    <property type="evidence" value="ECO:0007669"/>
    <property type="project" value="UniProtKB-KW"/>
</dbReference>
<dbReference type="InterPro" id="IPR007318">
    <property type="entry name" value="Phopholipid_MeTrfase"/>
</dbReference>
<accession>A0A1H9ZTR5</accession>
<keyword evidence="3 5" id="KW-1133">Transmembrane helix</keyword>
<feature type="transmembrane region" description="Helical" evidence="5">
    <location>
        <begin position="85"/>
        <end position="113"/>
    </location>
</feature>